<accession>G8JV56</accession>
<dbReference type="InterPro" id="IPR032675">
    <property type="entry name" value="LRR_dom_sf"/>
</dbReference>
<dbReference type="HOGENOM" id="CLU_348554_0_0_1"/>
<dbReference type="STRING" id="931890.G8JV56"/>
<feature type="domain" description="F-box" evidence="1">
    <location>
        <begin position="209"/>
        <end position="255"/>
    </location>
</feature>
<dbReference type="eggNOG" id="ENOG502R9EV">
    <property type="taxonomic scope" value="Eukaryota"/>
</dbReference>
<dbReference type="RefSeq" id="XP_003647352.1">
    <property type="nucleotide sequence ID" value="XM_003647304.1"/>
</dbReference>
<gene>
    <name evidence="2" type="ordered locus">Ecym_6144</name>
</gene>
<evidence type="ECO:0000313" key="3">
    <source>
        <dbReference type="Proteomes" id="UP000006790"/>
    </source>
</evidence>
<dbReference type="Proteomes" id="UP000006790">
    <property type="component" value="Chromosome 6"/>
</dbReference>
<dbReference type="PANTHER" id="PTHR13318">
    <property type="entry name" value="PARTNER OF PAIRED, ISOFORM B-RELATED"/>
    <property type="match status" value="1"/>
</dbReference>
<dbReference type="OMA" id="ERGMYRY"/>
<dbReference type="AlphaFoldDB" id="G8JV56"/>
<dbReference type="FunCoup" id="G8JV56">
    <property type="interactions" value="89"/>
</dbReference>
<dbReference type="EMBL" id="CP002502">
    <property type="protein sequence ID" value="AET40535.1"/>
    <property type="molecule type" value="Genomic_DNA"/>
</dbReference>
<name>G8JV56_ERECY</name>
<dbReference type="PANTHER" id="PTHR13318:SF95">
    <property type="entry name" value="F-BOX PROTEIN YLR352W"/>
    <property type="match status" value="1"/>
</dbReference>
<evidence type="ECO:0000313" key="2">
    <source>
        <dbReference type="EMBL" id="AET40535.1"/>
    </source>
</evidence>
<reference evidence="3" key="1">
    <citation type="journal article" date="2012" name="G3 (Bethesda)">
        <title>Pichia sorbitophila, an interspecies yeast hybrid reveals early steps of genome resolution following polyploidization.</title>
        <authorList>
            <person name="Leh Louis V."/>
            <person name="Despons L."/>
            <person name="Friedrich A."/>
            <person name="Martin T."/>
            <person name="Durrens P."/>
            <person name="Casaregola S."/>
            <person name="Neuveglise C."/>
            <person name="Fairhead C."/>
            <person name="Marck C."/>
            <person name="Cruz J.A."/>
            <person name="Straub M.L."/>
            <person name="Kugler V."/>
            <person name="Sacerdot C."/>
            <person name="Uzunov Z."/>
            <person name="Thierry A."/>
            <person name="Weiss S."/>
            <person name="Bleykasten C."/>
            <person name="De Montigny J."/>
            <person name="Jacques N."/>
            <person name="Jung P."/>
            <person name="Lemaire M."/>
            <person name="Mallet S."/>
            <person name="Morel G."/>
            <person name="Richard G.F."/>
            <person name="Sarkar A."/>
            <person name="Savel G."/>
            <person name="Schacherer J."/>
            <person name="Seret M.L."/>
            <person name="Talla E."/>
            <person name="Samson G."/>
            <person name="Jubin C."/>
            <person name="Poulain J."/>
            <person name="Vacherie B."/>
            <person name="Barbe V."/>
            <person name="Pelletier E."/>
            <person name="Sherman D.J."/>
            <person name="Westhof E."/>
            <person name="Weissenbach J."/>
            <person name="Baret P.V."/>
            <person name="Wincker P."/>
            <person name="Gaillardin C."/>
            <person name="Dujon B."/>
            <person name="Souciet J.L."/>
        </authorList>
    </citation>
    <scope>NUCLEOTIDE SEQUENCE [LARGE SCALE GENOMIC DNA]</scope>
    <source>
        <strain evidence="3">CBS 270.75 / DBVPG 7215 / KCTC 17166 / NRRL Y-17582</strain>
    </source>
</reference>
<dbReference type="InParanoid" id="G8JV56"/>
<dbReference type="OrthoDB" id="9994419at2759"/>
<dbReference type="InterPro" id="IPR001810">
    <property type="entry name" value="F-box_dom"/>
</dbReference>
<sequence length="821" mass="94341">MVKSSHWSLQLPPEIVYEILSYQFRDLMSNDHPPSSEKFHSNLKIFLRSNSTVNRTFNHVCRVLTYRYLNFTTARSFNKVLELLKGDKTGLNKLIQVVDFQELSSIGLGRTQEMNKMIKNLTNETLYEFLQLTAQNLREFLASEHIQGDFDENVIYYLLRPGSTLNVVDFCGCSGSKFTDTFINVVNRLYDGSTDEVQEQNYQLTSLGLNDCTDLPTAILGKLLKYLPELQKLDLSHTSIDDYTLVNDLPHWKNITHLSLAECSQLTPRAILEFFSYQPSMTDDKNCTLQWLNLKAHKHTSSWTETQTMFLLKKLCRYGHNTTLEYLNIDGLPLNYSEDNRVIKMALYYQCQDTLKFIKLNFPKLKSLSIRKANVTVSRLVKFLSPFEENDIDNIEFSSSVPSLSSQTFESTQIPVQRLKFLDISGNSCLNKWTMGDPTLFTCSDSIVAFELPFECWEQIESRRNSEAVFMKPKNTFGYNGKPYSYIIQDFSTVDQVKWKCYLDASYGRRYWIFKTDAILNGDDLDARGSITRYDTQGNKIIDITKQPDFLKFAQNKIMLGCGIVPLSGIRRKKTYRETKPPISRFFGRDGKISMGGSLMIPRRTPRLPRGMWRLMHSDQYTRDVDMDDFSDGFGSNPDMLSSVSSSEYNFGVLPLVRRSGTRDGLYLDRSVADLIMVGINETIVPNSADSYITVGSNHANITSEDAESNYDYLNNPDLQRRRSQFSLFRFGSRAITNNDSIPAHPPILTRALKSHNIMGNSISSQTGSIPSSYKYLEDQSPLNFSPETNKLYKAYFQLVEEYEVFGCIERGMYRYYSLRT</sequence>
<dbReference type="PROSITE" id="PS50181">
    <property type="entry name" value="FBOX"/>
    <property type="match status" value="1"/>
</dbReference>
<proteinExistence type="predicted"/>
<dbReference type="GeneID" id="11472205"/>
<dbReference type="GO" id="GO:0019005">
    <property type="term" value="C:SCF ubiquitin ligase complex"/>
    <property type="evidence" value="ECO:0007669"/>
    <property type="project" value="EnsemblFungi"/>
</dbReference>
<protein>
    <recommendedName>
        <fullName evidence="1">F-box domain-containing protein</fullName>
    </recommendedName>
</protein>
<dbReference type="Gene3D" id="3.80.10.10">
    <property type="entry name" value="Ribonuclease Inhibitor"/>
    <property type="match status" value="1"/>
</dbReference>
<dbReference type="SUPFAM" id="SSF52047">
    <property type="entry name" value="RNI-like"/>
    <property type="match status" value="1"/>
</dbReference>
<keyword evidence="3" id="KW-1185">Reference proteome</keyword>
<evidence type="ECO:0000259" key="1">
    <source>
        <dbReference type="PROSITE" id="PS50181"/>
    </source>
</evidence>
<dbReference type="KEGG" id="erc:Ecym_6144"/>
<organism evidence="2 3">
    <name type="scientific">Eremothecium cymbalariae (strain CBS 270.75 / DBVPG 7215 / KCTC 17166 / NRRL Y-17582)</name>
    <name type="common">Yeast</name>
    <dbReference type="NCBI Taxonomy" id="931890"/>
    <lineage>
        <taxon>Eukaryota</taxon>
        <taxon>Fungi</taxon>
        <taxon>Dikarya</taxon>
        <taxon>Ascomycota</taxon>
        <taxon>Saccharomycotina</taxon>
        <taxon>Saccharomycetes</taxon>
        <taxon>Saccharomycetales</taxon>
        <taxon>Saccharomycetaceae</taxon>
        <taxon>Eremothecium</taxon>
    </lineage>
</organism>
<dbReference type="GO" id="GO:0031146">
    <property type="term" value="P:SCF-dependent proteasomal ubiquitin-dependent protein catabolic process"/>
    <property type="evidence" value="ECO:0007669"/>
    <property type="project" value="TreeGrafter"/>
</dbReference>